<dbReference type="PANTHER" id="PTHR47723">
    <property type="entry name" value="OS05G0353850 PROTEIN"/>
    <property type="match status" value="1"/>
</dbReference>
<feature type="domain" description="RNase H type-1" evidence="1">
    <location>
        <begin position="46"/>
        <end position="150"/>
    </location>
</feature>
<proteinExistence type="predicted"/>
<accession>A0A6A1WEX2</accession>
<evidence type="ECO:0000313" key="2">
    <source>
        <dbReference type="EMBL" id="KAB1222926.1"/>
    </source>
</evidence>
<dbReference type="InterPro" id="IPR002156">
    <property type="entry name" value="RNaseH_domain"/>
</dbReference>
<comment type="caution">
    <text evidence="2">The sequence shown here is derived from an EMBL/GenBank/DDBJ whole genome shotgun (WGS) entry which is preliminary data.</text>
</comment>
<dbReference type="CDD" id="cd06222">
    <property type="entry name" value="RNase_H_like"/>
    <property type="match status" value="1"/>
</dbReference>
<sequence>MVEDCVQIILHPHNLIGIPLEDQHLFQIFVVNGIDLVWAARNEVVHGAIARDSQGKIQRDVTKPIKTVGPLEGEAKAAKLGLELAVTRGFREVILEGDSELVVKSINCWPQSSEWRIHSTVKEMLEVGKRLLSWQAEHVYSGANEIVHHLIR</sequence>
<gene>
    <name evidence="2" type="ORF">CJ030_MR2G019445</name>
</gene>
<dbReference type="EMBL" id="RXIC02000020">
    <property type="protein sequence ID" value="KAB1222926.1"/>
    <property type="molecule type" value="Genomic_DNA"/>
</dbReference>
<dbReference type="GO" id="GO:0003676">
    <property type="term" value="F:nucleic acid binding"/>
    <property type="evidence" value="ECO:0007669"/>
    <property type="project" value="InterPro"/>
</dbReference>
<evidence type="ECO:0000259" key="1">
    <source>
        <dbReference type="Pfam" id="PF13456"/>
    </source>
</evidence>
<dbReference type="InterPro" id="IPR044730">
    <property type="entry name" value="RNase_H-like_dom_plant"/>
</dbReference>
<name>A0A6A1WEX2_9ROSI</name>
<dbReference type="InterPro" id="IPR012337">
    <property type="entry name" value="RNaseH-like_sf"/>
</dbReference>
<dbReference type="Proteomes" id="UP000516437">
    <property type="component" value="Chromosome 2"/>
</dbReference>
<dbReference type="OrthoDB" id="1906820at2759"/>
<dbReference type="Gene3D" id="3.30.420.10">
    <property type="entry name" value="Ribonuclease H-like superfamily/Ribonuclease H"/>
    <property type="match status" value="1"/>
</dbReference>
<reference evidence="2 3" key="1">
    <citation type="journal article" date="2019" name="Plant Biotechnol. J.">
        <title>The red bayberry genome and genetic basis of sex determination.</title>
        <authorList>
            <person name="Jia H.M."/>
            <person name="Jia H.J."/>
            <person name="Cai Q.L."/>
            <person name="Wang Y."/>
            <person name="Zhao H.B."/>
            <person name="Yang W.F."/>
            <person name="Wang G.Y."/>
            <person name="Li Y.H."/>
            <person name="Zhan D.L."/>
            <person name="Shen Y.T."/>
            <person name="Niu Q.F."/>
            <person name="Chang L."/>
            <person name="Qiu J."/>
            <person name="Zhao L."/>
            <person name="Xie H.B."/>
            <person name="Fu W.Y."/>
            <person name="Jin J."/>
            <person name="Li X.W."/>
            <person name="Jiao Y."/>
            <person name="Zhou C.C."/>
            <person name="Tu T."/>
            <person name="Chai C.Y."/>
            <person name="Gao J.L."/>
            <person name="Fan L.J."/>
            <person name="van de Weg E."/>
            <person name="Wang J.Y."/>
            <person name="Gao Z.S."/>
        </authorList>
    </citation>
    <scope>NUCLEOTIDE SEQUENCE [LARGE SCALE GENOMIC DNA]</scope>
    <source>
        <tissue evidence="2">Leaves</tissue>
    </source>
</reference>
<protein>
    <recommendedName>
        <fullName evidence="1">RNase H type-1 domain-containing protein</fullName>
    </recommendedName>
</protein>
<dbReference type="Pfam" id="PF13456">
    <property type="entry name" value="RVT_3"/>
    <property type="match status" value="1"/>
</dbReference>
<dbReference type="SUPFAM" id="SSF53098">
    <property type="entry name" value="Ribonuclease H-like"/>
    <property type="match status" value="1"/>
</dbReference>
<dbReference type="InterPro" id="IPR053151">
    <property type="entry name" value="RNase_H-like"/>
</dbReference>
<evidence type="ECO:0000313" key="3">
    <source>
        <dbReference type="Proteomes" id="UP000516437"/>
    </source>
</evidence>
<dbReference type="PANTHER" id="PTHR47723:SF19">
    <property type="entry name" value="POLYNUCLEOTIDYL TRANSFERASE, RIBONUCLEASE H-LIKE SUPERFAMILY PROTEIN"/>
    <property type="match status" value="1"/>
</dbReference>
<dbReference type="AlphaFoldDB" id="A0A6A1WEX2"/>
<keyword evidence="3" id="KW-1185">Reference proteome</keyword>
<dbReference type="GO" id="GO:0004523">
    <property type="term" value="F:RNA-DNA hybrid ribonuclease activity"/>
    <property type="evidence" value="ECO:0007669"/>
    <property type="project" value="InterPro"/>
</dbReference>
<organism evidence="2 3">
    <name type="scientific">Morella rubra</name>
    <name type="common">Chinese bayberry</name>
    <dbReference type="NCBI Taxonomy" id="262757"/>
    <lineage>
        <taxon>Eukaryota</taxon>
        <taxon>Viridiplantae</taxon>
        <taxon>Streptophyta</taxon>
        <taxon>Embryophyta</taxon>
        <taxon>Tracheophyta</taxon>
        <taxon>Spermatophyta</taxon>
        <taxon>Magnoliopsida</taxon>
        <taxon>eudicotyledons</taxon>
        <taxon>Gunneridae</taxon>
        <taxon>Pentapetalae</taxon>
        <taxon>rosids</taxon>
        <taxon>fabids</taxon>
        <taxon>Fagales</taxon>
        <taxon>Myricaceae</taxon>
        <taxon>Morella</taxon>
    </lineage>
</organism>
<dbReference type="InterPro" id="IPR036397">
    <property type="entry name" value="RNaseH_sf"/>
</dbReference>